<dbReference type="EMBL" id="OZ075118">
    <property type="protein sequence ID" value="CAL5086732.1"/>
    <property type="molecule type" value="Genomic_DNA"/>
</dbReference>
<proteinExistence type="predicted"/>
<dbReference type="SUPFAM" id="SSF52047">
    <property type="entry name" value="RNI-like"/>
    <property type="match status" value="1"/>
</dbReference>
<keyword evidence="2" id="KW-1185">Reference proteome</keyword>
<reference evidence="1" key="1">
    <citation type="submission" date="2024-10" db="EMBL/GenBank/DDBJ databases">
        <authorList>
            <person name="Ryan C."/>
        </authorList>
    </citation>
    <scope>NUCLEOTIDE SEQUENCE [LARGE SCALE GENOMIC DNA]</scope>
</reference>
<evidence type="ECO:0008006" key="3">
    <source>
        <dbReference type="Google" id="ProtNLM"/>
    </source>
</evidence>
<accession>A0ABC9G2C9</accession>
<dbReference type="InterPro" id="IPR036047">
    <property type="entry name" value="F-box-like_dom_sf"/>
</dbReference>
<evidence type="ECO:0000313" key="2">
    <source>
        <dbReference type="Proteomes" id="UP001497457"/>
    </source>
</evidence>
<dbReference type="PANTHER" id="PTHR34709">
    <property type="entry name" value="OS10G0396666 PROTEIN"/>
    <property type="match status" value="1"/>
</dbReference>
<dbReference type="SUPFAM" id="SSF81383">
    <property type="entry name" value="F-box domain"/>
    <property type="match status" value="1"/>
</dbReference>
<gene>
    <name evidence="1" type="ORF">URODEC1_LOCUS111770</name>
</gene>
<dbReference type="Proteomes" id="UP001497457">
    <property type="component" value="Chromosome 8b"/>
</dbReference>
<evidence type="ECO:0000313" key="1">
    <source>
        <dbReference type="EMBL" id="CAL5086732.1"/>
    </source>
</evidence>
<protein>
    <recommendedName>
        <fullName evidence="3">FBD domain-containing protein</fullName>
    </recommendedName>
</protein>
<dbReference type="PANTHER" id="PTHR34709:SF80">
    <property type="entry name" value="F-BOX DOMAIN-CONTAINING PROTEIN"/>
    <property type="match status" value="1"/>
</dbReference>
<organism evidence="1 2">
    <name type="scientific">Urochloa decumbens</name>
    <dbReference type="NCBI Taxonomy" id="240449"/>
    <lineage>
        <taxon>Eukaryota</taxon>
        <taxon>Viridiplantae</taxon>
        <taxon>Streptophyta</taxon>
        <taxon>Embryophyta</taxon>
        <taxon>Tracheophyta</taxon>
        <taxon>Spermatophyta</taxon>
        <taxon>Magnoliopsida</taxon>
        <taxon>Liliopsida</taxon>
        <taxon>Poales</taxon>
        <taxon>Poaceae</taxon>
        <taxon>PACMAD clade</taxon>
        <taxon>Panicoideae</taxon>
        <taxon>Panicodae</taxon>
        <taxon>Paniceae</taxon>
        <taxon>Melinidinae</taxon>
        <taxon>Urochloa</taxon>
    </lineage>
</organism>
<dbReference type="InterPro" id="IPR032675">
    <property type="entry name" value="LRR_dom_sf"/>
</dbReference>
<dbReference type="InterPro" id="IPR055312">
    <property type="entry name" value="FBL15-like"/>
</dbReference>
<sequence length="489" mass="54725">MAGSDCRYCRREQKRRCCSSGDLRHRTSIWRRRIHHADRISALPDDLLLEVLVRLRCAAAAARTSLLGRRWRGLWTRLPELSFHAAAPDPLDAGVAQADLLRPRSSTPPSLLAVHQTCPHAAVVAAGVSSWLRAAARLAPAELLISVRNCRSFGDVIKLPCLDRTISMELHVDGDRVAVPPAGEFRALENLTLSYCDVDLGDLLPRCPRLRRLEIRGGCYLEAITVHSPSLEELILSPSVPIGHVVDIVAPGLKKLKYASSSVCPSALKYSGPLLEELDWQCTCQSSTGQFGVRWWLYNMKLACKREEKASLQLNNNHPRVHTMSMLLGVYKRSYGLEEYELGHEMSLVTPFTKFQILELSILTFGHVYGAMVLHLLGLCTFIKKLRVDLREERKTCPADCSCHQPTNWGNITISLTHLTEVDIHGLKGDDHEVEFLKVIFRSAPALERMAVYLACNVSPSNKGCMEIYSISKVYPSVKCNIYHQPDDE</sequence>
<dbReference type="AlphaFoldDB" id="A0ABC9G2C9"/>
<dbReference type="Gene3D" id="3.80.10.10">
    <property type="entry name" value="Ribonuclease Inhibitor"/>
    <property type="match status" value="1"/>
</dbReference>
<name>A0ABC9G2C9_9POAL</name>